<gene>
    <name evidence="4" type="ORF">KCG48_11090</name>
</gene>
<feature type="domain" description="Pesticidal crystal protein Cry22Aa Ig-like" evidence="3">
    <location>
        <begin position="279"/>
        <end position="341"/>
    </location>
</feature>
<dbReference type="EMBL" id="JAGSCS010000016">
    <property type="protein sequence ID" value="MBR0576873.1"/>
    <property type="molecule type" value="Genomic_DNA"/>
</dbReference>
<evidence type="ECO:0000256" key="2">
    <source>
        <dbReference type="SAM" id="SignalP"/>
    </source>
</evidence>
<accession>A0A941CTA1</accession>
<feature type="region of interest" description="Disordered" evidence="1">
    <location>
        <begin position="764"/>
        <end position="826"/>
    </location>
</feature>
<dbReference type="AlphaFoldDB" id="A0A941CTA1"/>
<reference evidence="4" key="1">
    <citation type="submission" date="2021-04" db="EMBL/GenBank/DDBJ databases">
        <title>Proteiniclasticum sedimins sp. nov., an obligate anaerobic bacterium isolated from anaerobic sludge.</title>
        <authorList>
            <person name="Liu J."/>
        </authorList>
    </citation>
    <scope>NUCLEOTIDE SEQUENCE</scope>
    <source>
        <strain evidence="4">BAD-10</strain>
    </source>
</reference>
<sequence length="826" mass="91783">MKRKKAKFHLALFLLLTFAGSFFTPVFAASPEAPVITADPLIITPGVPYDLREGVHITDDLDSEADLLARLEIYDYNLDPKTPGIYLVTYVVLDSQQNSGSFDRPVAVVADSLPVILAFDKGIDLGSVFDPLAQVYAYDKEDGFITSSLKVLADNVDTSAVGEYHVTYGVTDSDANYTELTIGVSVYWTEDYYPLLTAKNLMLKVGDPFDPLMNITATDKTDGDITDKVMLEYSEVNMDYPGIYSTSYYVDNSLMLRRFAQRYVVVFDVSTSSPVIMANDMKLETGYPFDPLLGAFAYDLEDGDLTSKITVKESNVDIDKAGEYFITYQVFDADGHEATLTIFVLVDWSYEKYPQIYAEDLYLPVNADFDPLLGVTATDPTDGDLTAKVEVAWSSVDMTQQGIYNVEYMVTNSLGITGYGSRRVLVFASSTPMILAENTTARLHEELTEKSFYVEAYDLEDGDLRDAVVMDASQVDIHTAGVYPVLLSVTDSDGNTAQIEIQVEMVDYSYPQLDVSDHTIYLDEPYEPLNYVHYAYDEMDGELYDQVIVKETTVDIHTLGTYTTTYSLTNSQGKTTEVTANVEVVPKPVVEYFLLWEGKSFLLQMDESQQMLWFDVPELLPAGATVSIAIFVDGELVFEVPGFTLLHNFLPGERYLLIVNDKMEVSGSIVPVLRDGLAFHYTAKDGSVKFVSNTEGELYYRVVTEDTWDDPWDFSIPGLLIETGDQELALNTLSVGKTPFYVELILKDALGNFSEVLRVEIPREPNIPNNFGKNAPNNDKKNPEVPPVVETPAEPLVETPAEPPVETPAEPPVETPAEPPVETPAP</sequence>
<proteinExistence type="predicted"/>
<feature type="compositionally biased region" description="Low complexity" evidence="1">
    <location>
        <begin position="787"/>
        <end position="800"/>
    </location>
</feature>
<dbReference type="Proteomes" id="UP000675379">
    <property type="component" value="Unassembled WGS sequence"/>
</dbReference>
<protein>
    <submittedName>
        <fullName evidence="4">DUF5011 domain-containing protein</fullName>
    </submittedName>
</protein>
<name>A0A941CTA1_9CLOT</name>
<feature type="domain" description="Pesticidal crystal protein Cry22Aa Ig-like" evidence="3">
    <location>
        <begin position="517"/>
        <end position="584"/>
    </location>
</feature>
<dbReference type="Gene3D" id="2.60.40.10">
    <property type="entry name" value="Immunoglobulins"/>
    <property type="match status" value="7"/>
</dbReference>
<evidence type="ECO:0000313" key="5">
    <source>
        <dbReference type="Proteomes" id="UP000675379"/>
    </source>
</evidence>
<dbReference type="InterPro" id="IPR032179">
    <property type="entry name" value="Cry22Aa_Ig-like"/>
</dbReference>
<feature type="compositionally biased region" description="Pro residues" evidence="1">
    <location>
        <begin position="801"/>
        <end position="826"/>
    </location>
</feature>
<evidence type="ECO:0000313" key="4">
    <source>
        <dbReference type="EMBL" id="MBR0576873.1"/>
    </source>
</evidence>
<keyword evidence="5" id="KW-1185">Reference proteome</keyword>
<keyword evidence="2" id="KW-0732">Signal</keyword>
<feature type="signal peptide" evidence="2">
    <location>
        <begin position="1"/>
        <end position="28"/>
    </location>
</feature>
<feature type="compositionally biased region" description="Polar residues" evidence="1">
    <location>
        <begin position="767"/>
        <end position="777"/>
    </location>
</feature>
<dbReference type="InterPro" id="IPR013783">
    <property type="entry name" value="Ig-like_fold"/>
</dbReference>
<feature type="chain" id="PRO_5037898162" evidence="2">
    <location>
        <begin position="29"/>
        <end position="826"/>
    </location>
</feature>
<evidence type="ECO:0000256" key="1">
    <source>
        <dbReference type="SAM" id="MobiDB-lite"/>
    </source>
</evidence>
<organism evidence="4 5">
    <name type="scientific">Proteiniclasticum sediminis</name>
    <dbReference type="NCBI Taxonomy" id="2804028"/>
    <lineage>
        <taxon>Bacteria</taxon>
        <taxon>Bacillati</taxon>
        <taxon>Bacillota</taxon>
        <taxon>Clostridia</taxon>
        <taxon>Eubacteriales</taxon>
        <taxon>Clostridiaceae</taxon>
        <taxon>Proteiniclasticum</taxon>
    </lineage>
</organism>
<comment type="caution">
    <text evidence="4">The sequence shown here is derived from an EMBL/GenBank/DDBJ whole genome shotgun (WGS) entry which is preliminary data.</text>
</comment>
<dbReference type="Pfam" id="PF16403">
    <property type="entry name" value="Bact_surface_Ig-like"/>
    <property type="match status" value="5"/>
</dbReference>
<feature type="domain" description="Pesticidal crystal protein Cry22Aa Ig-like" evidence="3">
    <location>
        <begin position="197"/>
        <end position="266"/>
    </location>
</feature>
<feature type="domain" description="Pesticidal crystal protein Cry22Aa Ig-like" evidence="3">
    <location>
        <begin position="359"/>
        <end position="426"/>
    </location>
</feature>
<dbReference type="RefSeq" id="WP_211802292.1">
    <property type="nucleotide sequence ID" value="NZ_JAGSCS010000016.1"/>
</dbReference>
<feature type="domain" description="Pesticidal crystal protein Cry22Aa Ig-like" evidence="3">
    <location>
        <begin position="123"/>
        <end position="181"/>
    </location>
</feature>
<evidence type="ECO:0000259" key="3">
    <source>
        <dbReference type="Pfam" id="PF16403"/>
    </source>
</evidence>